<organism evidence="2 3">
    <name type="scientific">Hungatella hathewayi DSM 13479</name>
    <dbReference type="NCBI Taxonomy" id="566550"/>
    <lineage>
        <taxon>Bacteria</taxon>
        <taxon>Bacillati</taxon>
        <taxon>Bacillota</taxon>
        <taxon>Clostridia</taxon>
        <taxon>Lachnospirales</taxon>
        <taxon>Lachnospiraceae</taxon>
        <taxon>Hungatella</taxon>
    </lineage>
</organism>
<evidence type="ECO:0000259" key="1">
    <source>
        <dbReference type="Pfam" id="PF09983"/>
    </source>
</evidence>
<dbReference type="HOGENOM" id="CLU_1647311_0_0_9"/>
<feature type="domain" description="Wadjet protein JetD C-terminal" evidence="1">
    <location>
        <begin position="4"/>
        <end position="137"/>
    </location>
</feature>
<evidence type="ECO:0000313" key="3">
    <source>
        <dbReference type="Proteomes" id="UP000004968"/>
    </source>
</evidence>
<dbReference type="Proteomes" id="UP000004968">
    <property type="component" value="Unassembled WGS sequence"/>
</dbReference>
<evidence type="ECO:0000313" key="2">
    <source>
        <dbReference type="EMBL" id="EFD01113.1"/>
    </source>
</evidence>
<name>D3AAP2_9FIRM</name>
<accession>D3AAP2</accession>
<reference evidence="2 3" key="1">
    <citation type="submission" date="2010-01" db="EMBL/GenBank/DDBJ databases">
        <authorList>
            <person name="Weinstock G."/>
            <person name="Sodergren E."/>
            <person name="Clifton S."/>
            <person name="Fulton L."/>
            <person name="Fulton B."/>
            <person name="Courtney L."/>
            <person name="Fronick C."/>
            <person name="Harrison M."/>
            <person name="Strong C."/>
            <person name="Farmer C."/>
            <person name="Delahaunty K."/>
            <person name="Markovic C."/>
            <person name="Hall O."/>
            <person name="Minx P."/>
            <person name="Tomlinson C."/>
            <person name="Mitreva M."/>
            <person name="Nelson J."/>
            <person name="Hou S."/>
            <person name="Wollam A."/>
            <person name="Pepin K.H."/>
            <person name="Johnson M."/>
            <person name="Bhonagiri V."/>
            <person name="Nash W.E."/>
            <person name="Warren W."/>
            <person name="Chinwalla A."/>
            <person name="Mardis E.R."/>
            <person name="Wilson R.K."/>
        </authorList>
    </citation>
    <scope>NUCLEOTIDE SEQUENCE [LARGE SCALE GENOMIC DNA]</scope>
    <source>
        <strain evidence="2 3">DSM 13479</strain>
    </source>
</reference>
<comment type="caution">
    <text evidence="2">The sequence shown here is derived from an EMBL/GenBank/DDBJ whole genome shotgun (WGS) entry which is preliminary data.</text>
</comment>
<sequence>GIQLNGQKVITVENLTTYHDTETAEGMVVYLGGFHNEVRRRFLQAVYQQNSGAAYFHKGDIDVYGFLILQNLKARTGIPFQSLDMDVETLRKYYQMGYCKELDENDRKMMGSKKLDDYRDVLMFMDEHNCKMEQESVMAAEIQIHVLGEMDETKNIGVTQM</sequence>
<dbReference type="RefSeq" id="WP_006771219.1">
    <property type="nucleotide sequence ID" value="NZ_GG667612.1"/>
</dbReference>
<proteinExistence type="predicted"/>
<dbReference type="EMBL" id="ACIO01000040">
    <property type="protein sequence ID" value="EFD01113.1"/>
    <property type="molecule type" value="Genomic_DNA"/>
</dbReference>
<dbReference type="InterPro" id="IPR024534">
    <property type="entry name" value="JetD_C"/>
</dbReference>
<dbReference type="AlphaFoldDB" id="D3AAP2"/>
<protein>
    <recommendedName>
        <fullName evidence="1">Wadjet protein JetD C-terminal domain-containing protein</fullName>
    </recommendedName>
</protein>
<feature type="non-terminal residue" evidence="2">
    <location>
        <position position="1"/>
    </location>
</feature>
<gene>
    <name evidence="2" type="ORF">CLOSTHATH_00663</name>
</gene>
<dbReference type="Pfam" id="PF09983">
    <property type="entry name" value="JetD_C"/>
    <property type="match status" value="1"/>
</dbReference>